<dbReference type="Proteomes" id="UP001419268">
    <property type="component" value="Unassembled WGS sequence"/>
</dbReference>
<comment type="caution">
    <text evidence="1">The sequence shown here is derived from an EMBL/GenBank/DDBJ whole genome shotgun (WGS) entry which is preliminary data.</text>
</comment>
<evidence type="ECO:0000313" key="1">
    <source>
        <dbReference type="EMBL" id="KAK9112423.1"/>
    </source>
</evidence>
<evidence type="ECO:0000313" key="2">
    <source>
        <dbReference type="Proteomes" id="UP001419268"/>
    </source>
</evidence>
<reference evidence="1 2" key="1">
    <citation type="submission" date="2024-01" db="EMBL/GenBank/DDBJ databases">
        <title>Genome assemblies of Stephania.</title>
        <authorList>
            <person name="Yang L."/>
        </authorList>
    </citation>
    <scope>NUCLEOTIDE SEQUENCE [LARGE SCALE GENOMIC DNA]</scope>
    <source>
        <strain evidence="1">JXDWG</strain>
        <tissue evidence="1">Leaf</tissue>
    </source>
</reference>
<protein>
    <submittedName>
        <fullName evidence="1">Uncharacterized protein</fullName>
    </submittedName>
</protein>
<sequence length="59" mass="6939">MNWDPEFLFIGHACGGYIAKRNSIYYWASLETLTIQERLDMLWWGIFNGDFSTLMISQS</sequence>
<dbReference type="AlphaFoldDB" id="A0AAP0IBU8"/>
<proteinExistence type="predicted"/>
<accession>A0AAP0IBU8</accession>
<gene>
    <name evidence="1" type="ORF">Scep_019942</name>
</gene>
<dbReference type="EMBL" id="JBBNAG010000008">
    <property type="protein sequence ID" value="KAK9112423.1"/>
    <property type="molecule type" value="Genomic_DNA"/>
</dbReference>
<name>A0AAP0IBU8_9MAGN</name>
<keyword evidence="2" id="KW-1185">Reference proteome</keyword>
<organism evidence="1 2">
    <name type="scientific">Stephania cephalantha</name>
    <dbReference type="NCBI Taxonomy" id="152367"/>
    <lineage>
        <taxon>Eukaryota</taxon>
        <taxon>Viridiplantae</taxon>
        <taxon>Streptophyta</taxon>
        <taxon>Embryophyta</taxon>
        <taxon>Tracheophyta</taxon>
        <taxon>Spermatophyta</taxon>
        <taxon>Magnoliopsida</taxon>
        <taxon>Ranunculales</taxon>
        <taxon>Menispermaceae</taxon>
        <taxon>Menispermoideae</taxon>
        <taxon>Cissampelideae</taxon>
        <taxon>Stephania</taxon>
    </lineage>
</organism>